<gene>
    <name evidence="3" type="ORF">IX39_16590</name>
</gene>
<keyword evidence="4" id="KW-1185">Reference proteome</keyword>
<feature type="domain" description="Activator of Hsp90 ATPase homologue 1/2-like C-terminal" evidence="2">
    <location>
        <begin position="11"/>
        <end position="117"/>
    </location>
</feature>
<dbReference type="InterPro" id="IPR023393">
    <property type="entry name" value="START-like_dom_sf"/>
</dbReference>
<dbReference type="Gene3D" id="3.30.530.20">
    <property type="match status" value="1"/>
</dbReference>
<evidence type="ECO:0000256" key="1">
    <source>
        <dbReference type="ARBA" id="ARBA00006817"/>
    </source>
</evidence>
<name>A0A085Z0Q8_9FLAO</name>
<dbReference type="CDD" id="cd07814">
    <property type="entry name" value="SRPBCC_CalC_Aha1-like"/>
    <property type="match status" value="1"/>
</dbReference>
<dbReference type="AlphaFoldDB" id="A0A085Z0Q8"/>
<proteinExistence type="inferred from homology"/>
<comment type="similarity">
    <text evidence="1">Belongs to the AHA1 family.</text>
</comment>
<dbReference type="STRING" id="236814.IX39_16590"/>
<dbReference type="EMBL" id="JPRP01000003">
    <property type="protein sequence ID" value="KFE98021.1"/>
    <property type="molecule type" value="Genomic_DNA"/>
</dbReference>
<dbReference type="RefSeq" id="WP_034678460.1">
    <property type="nucleotide sequence ID" value="NZ_FPAP01000003.1"/>
</dbReference>
<dbReference type="eggNOG" id="COG3832">
    <property type="taxonomic scope" value="Bacteria"/>
</dbReference>
<evidence type="ECO:0000259" key="2">
    <source>
        <dbReference type="Pfam" id="PF08327"/>
    </source>
</evidence>
<dbReference type="SUPFAM" id="SSF55961">
    <property type="entry name" value="Bet v1-like"/>
    <property type="match status" value="1"/>
</dbReference>
<dbReference type="InterPro" id="IPR013538">
    <property type="entry name" value="ASHA1/2-like_C"/>
</dbReference>
<accession>A0A085Z0Q8</accession>
<dbReference type="OrthoDB" id="2355173at2"/>
<evidence type="ECO:0000313" key="3">
    <source>
        <dbReference type="EMBL" id="KFE98021.1"/>
    </source>
</evidence>
<protein>
    <submittedName>
        <fullName evidence="3">ATPase</fullName>
    </submittedName>
</protein>
<evidence type="ECO:0000313" key="4">
    <source>
        <dbReference type="Proteomes" id="UP000028713"/>
    </source>
</evidence>
<dbReference type="Pfam" id="PF08327">
    <property type="entry name" value="AHSA1"/>
    <property type="match status" value="1"/>
</dbReference>
<comment type="caution">
    <text evidence="3">The sequence shown here is derived from an EMBL/GenBank/DDBJ whole genome shotgun (WGS) entry which is preliminary data.</text>
</comment>
<organism evidence="3 4">
    <name type="scientific">Chryseobacterium formosense</name>
    <dbReference type="NCBI Taxonomy" id="236814"/>
    <lineage>
        <taxon>Bacteria</taxon>
        <taxon>Pseudomonadati</taxon>
        <taxon>Bacteroidota</taxon>
        <taxon>Flavobacteriia</taxon>
        <taxon>Flavobacteriales</taxon>
        <taxon>Weeksellaceae</taxon>
        <taxon>Chryseobacterium group</taxon>
        <taxon>Chryseobacterium</taxon>
    </lineage>
</organism>
<sequence>METLEFEIKINASPEKVWTVLWEDTHYRQWTSAFTKGSFYVGTWDEGSIVKFFDPNNNGMYSRVLKNDPNKEMSFLHLGEIYDGVETPQDWGDATETYLLEKTDDGTLLKARIKTSEEFKAFFEGKFPQALQNVKNLAENQL</sequence>
<dbReference type="Proteomes" id="UP000028713">
    <property type="component" value="Unassembled WGS sequence"/>
</dbReference>
<reference evidence="3 4" key="1">
    <citation type="submission" date="2014-07" db="EMBL/GenBank/DDBJ databases">
        <title>Genome of Chryseobacterium formosense LMG 24722.</title>
        <authorList>
            <person name="Pipes S.E."/>
            <person name="Stropko S.J."/>
            <person name="Newman J.D."/>
        </authorList>
    </citation>
    <scope>NUCLEOTIDE SEQUENCE [LARGE SCALE GENOMIC DNA]</scope>
    <source>
        <strain evidence="3 4">LMG 24722</strain>
    </source>
</reference>